<protein>
    <submittedName>
        <fullName evidence="1">SatD family protein</fullName>
    </submittedName>
</protein>
<comment type="caution">
    <text evidence="1">The sequence shown here is derived from an EMBL/GenBank/DDBJ whole genome shotgun (WGS) entry which is preliminary data.</text>
</comment>
<dbReference type="InterPro" id="IPR032580">
    <property type="entry name" value="SatD"/>
</dbReference>
<dbReference type="Pfam" id="PF16264">
    <property type="entry name" value="SatD"/>
    <property type="match status" value="1"/>
</dbReference>
<gene>
    <name evidence="1" type="ORF">EV386_1206</name>
</gene>
<evidence type="ECO:0000313" key="1">
    <source>
        <dbReference type="EMBL" id="RZS60926.1"/>
    </source>
</evidence>
<evidence type="ECO:0000313" key="2">
    <source>
        <dbReference type="Proteomes" id="UP000293852"/>
    </source>
</evidence>
<dbReference type="Proteomes" id="UP000293852">
    <property type="component" value="Unassembled WGS sequence"/>
</dbReference>
<dbReference type="AlphaFoldDB" id="A0A4Q7LZQ7"/>
<accession>A0A4Q7LZQ7</accession>
<keyword evidence="2" id="KW-1185">Reference proteome</keyword>
<dbReference type="RefSeq" id="WP_130413221.1">
    <property type="nucleotide sequence ID" value="NZ_SGWX01000001.1"/>
</dbReference>
<proteinExistence type="predicted"/>
<dbReference type="EMBL" id="SGWX01000001">
    <property type="protein sequence ID" value="RZS60926.1"/>
    <property type="molecule type" value="Genomic_DNA"/>
</dbReference>
<reference evidence="1 2" key="1">
    <citation type="submission" date="2019-02" db="EMBL/GenBank/DDBJ databases">
        <title>Sequencing the genomes of 1000 actinobacteria strains.</title>
        <authorList>
            <person name="Klenk H.-P."/>
        </authorList>
    </citation>
    <scope>NUCLEOTIDE SEQUENCE [LARGE SCALE GENOMIC DNA]</scope>
    <source>
        <strain evidence="1 2">DSM 16932</strain>
    </source>
</reference>
<sequence>MIVLTADQRGSTNDVDRVPRALEVLTGLCEGRHGLALAFDRTVGDEVQGLLTAAPDGAALAVDLVLALDRERGWSVGLGVGDVARPLPASSREAAGPAYAHARRAVERAKRQPGAGGIAVEADDAARAAEVQALLRLVAAVAARRTDAGWEAVDALNRTGSQRRAATTLGVTAQAVSQRLLAASWAEEAATRPVVARLLAALAER</sequence>
<organism evidence="1 2">
    <name type="scientific">Xylanimonas ulmi</name>
    <dbReference type="NCBI Taxonomy" id="228973"/>
    <lineage>
        <taxon>Bacteria</taxon>
        <taxon>Bacillati</taxon>
        <taxon>Actinomycetota</taxon>
        <taxon>Actinomycetes</taxon>
        <taxon>Micrococcales</taxon>
        <taxon>Promicromonosporaceae</taxon>
        <taxon>Xylanimonas</taxon>
    </lineage>
</organism>
<dbReference type="OrthoDB" id="5184241at2"/>
<name>A0A4Q7LZQ7_9MICO</name>